<dbReference type="PANTHER" id="PTHR14224:SF37">
    <property type="entry name" value="LEUCINE-RICH REPEAT-CONTAINING PROTEIN 14"/>
    <property type="match status" value="1"/>
</dbReference>
<organism>
    <name type="scientific">Branchiostoma floridae</name>
    <name type="common">Florida lancelet</name>
    <name type="synonym">Amphioxus</name>
    <dbReference type="NCBI Taxonomy" id="7739"/>
    <lineage>
        <taxon>Eukaryota</taxon>
        <taxon>Metazoa</taxon>
        <taxon>Chordata</taxon>
        <taxon>Cephalochordata</taxon>
        <taxon>Leptocardii</taxon>
        <taxon>Amphioxiformes</taxon>
        <taxon>Branchiostomatidae</taxon>
        <taxon>Branchiostoma</taxon>
    </lineage>
</organism>
<evidence type="ECO:0000256" key="1">
    <source>
        <dbReference type="ARBA" id="ARBA00022737"/>
    </source>
</evidence>
<dbReference type="InterPro" id="IPR050694">
    <property type="entry name" value="LRRC14/PRAME"/>
</dbReference>
<evidence type="ECO:0000313" key="2">
    <source>
        <dbReference type="EMBL" id="EEN64118.1"/>
    </source>
</evidence>
<dbReference type="SUPFAM" id="SSF52047">
    <property type="entry name" value="RNI-like"/>
    <property type="match status" value="1"/>
</dbReference>
<gene>
    <name evidence="2" type="ORF">BRAFLDRAFT_91414</name>
</gene>
<reference evidence="2" key="1">
    <citation type="journal article" date="2008" name="Nature">
        <title>The amphioxus genome and the evolution of the chordate karyotype.</title>
        <authorList>
            <consortium name="US DOE Joint Genome Institute (JGI-PGF)"/>
            <person name="Putnam N.H."/>
            <person name="Butts T."/>
            <person name="Ferrier D.E.K."/>
            <person name="Furlong R.F."/>
            <person name="Hellsten U."/>
            <person name="Kawashima T."/>
            <person name="Robinson-Rechavi M."/>
            <person name="Shoguchi E."/>
            <person name="Terry A."/>
            <person name="Yu J.-K."/>
            <person name="Benito-Gutierrez E.L."/>
            <person name="Dubchak I."/>
            <person name="Garcia-Fernandez J."/>
            <person name="Gibson-Brown J.J."/>
            <person name="Grigoriev I.V."/>
            <person name="Horton A.C."/>
            <person name="de Jong P.J."/>
            <person name="Jurka J."/>
            <person name="Kapitonov V.V."/>
            <person name="Kohara Y."/>
            <person name="Kuroki Y."/>
            <person name="Lindquist E."/>
            <person name="Lucas S."/>
            <person name="Osoegawa K."/>
            <person name="Pennacchio L.A."/>
            <person name="Salamov A.A."/>
            <person name="Satou Y."/>
            <person name="Sauka-Spengler T."/>
            <person name="Schmutz J."/>
            <person name="Shin-I T."/>
            <person name="Toyoda A."/>
            <person name="Bronner-Fraser M."/>
            <person name="Fujiyama A."/>
            <person name="Holland L.Z."/>
            <person name="Holland P.W.H."/>
            <person name="Satoh N."/>
            <person name="Rokhsar D.S."/>
        </authorList>
    </citation>
    <scope>NUCLEOTIDE SEQUENCE [LARGE SCALE GENOMIC DNA]</scope>
    <source>
        <strain evidence="2">S238N-H82</strain>
        <tissue evidence="2">Testes</tissue>
    </source>
</reference>
<dbReference type="PANTHER" id="PTHR14224">
    <property type="entry name" value="SIMILAR TO PREFERENTIALLY EXPRESSED ANTIGEN IN MELANOMA-LIKE 3"/>
    <property type="match status" value="1"/>
</dbReference>
<dbReference type="Gene3D" id="3.80.10.10">
    <property type="entry name" value="Ribonuclease Inhibitor"/>
    <property type="match status" value="1"/>
</dbReference>
<protein>
    <submittedName>
        <fullName evidence="2">Uncharacterized protein</fullName>
    </submittedName>
</protein>
<dbReference type="AlphaFoldDB" id="C3Y708"/>
<dbReference type="EMBL" id="GG666488">
    <property type="protein sequence ID" value="EEN64118.1"/>
    <property type="molecule type" value="Genomic_DNA"/>
</dbReference>
<dbReference type="InterPro" id="IPR032675">
    <property type="entry name" value="LRR_dom_sf"/>
</dbReference>
<name>C3Y708_BRAFL</name>
<keyword evidence="1" id="KW-0677">Repeat</keyword>
<proteinExistence type="predicted"/>
<accession>C3Y708</accession>
<sequence>MVWLLLCRSLDPFFVLERSARTQAENLREILGSQHRHRVQDLLNWESGRAKIIAHSLLNCQSGALQVVDLREALPNLHVYLNMWTEDCLMEEGKVAKSLSPEERGIKLHPFRVVTVSLGSTLERLGRRLEPQVLTGLELKSDTFETADSFATLLGGGKFPNLSALSLPNFAKPLEPADFQVLGEVLSHLPALRRLNLNGLRVMGQLRQLLQNMPGHLEHLNVSHCRLVSIDVLFLYESRHADTLRELSICGSDRIRSLATLHLDAMHLNESFAELARAKLGNVNGKNRPKKVQAQYDPDTGLTVLKVLWMDTAM</sequence>
<dbReference type="InParanoid" id="C3Y708"/>